<name>A0A4C1T3J1_EUMVA</name>
<evidence type="ECO:0000313" key="2">
    <source>
        <dbReference type="Proteomes" id="UP000299102"/>
    </source>
</evidence>
<dbReference type="AlphaFoldDB" id="A0A4C1T3J1"/>
<organism evidence="1 2">
    <name type="scientific">Eumeta variegata</name>
    <name type="common">Bagworm moth</name>
    <name type="synonym">Eumeta japonica</name>
    <dbReference type="NCBI Taxonomy" id="151549"/>
    <lineage>
        <taxon>Eukaryota</taxon>
        <taxon>Metazoa</taxon>
        <taxon>Ecdysozoa</taxon>
        <taxon>Arthropoda</taxon>
        <taxon>Hexapoda</taxon>
        <taxon>Insecta</taxon>
        <taxon>Pterygota</taxon>
        <taxon>Neoptera</taxon>
        <taxon>Endopterygota</taxon>
        <taxon>Lepidoptera</taxon>
        <taxon>Glossata</taxon>
        <taxon>Ditrysia</taxon>
        <taxon>Tineoidea</taxon>
        <taxon>Psychidae</taxon>
        <taxon>Oiketicinae</taxon>
        <taxon>Eumeta</taxon>
    </lineage>
</organism>
<proteinExistence type="predicted"/>
<dbReference type="EMBL" id="BGZK01000029">
    <property type="protein sequence ID" value="GBP08140.1"/>
    <property type="molecule type" value="Genomic_DNA"/>
</dbReference>
<keyword evidence="2" id="KW-1185">Reference proteome</keyword>
<evidence type="ECO:0000313" key="1">
    <source>
        <dbReference type="EMBL" id="GBP08140.1"/>
    </source>
</evidence>
<protein>
    <submittedName>
        <fullName evidence="1">Uncharacterized protein</fullName>
    </submittedName>
</protein>
<dbReference type="Proteomes" id="UP000299102">
    <property type="component" value="Unassembled WGS sequence"/>
</dbReference>
<accession>A0A4C1T3J1</accession>
<reference evidence="1 2" key="1">
    <citation type="journal article" date="2019" name="Commun. Biol.">
        <title>The bagworm genome reveals a unique fibroin gene that provides high tensile strength.</title>
        <authorList>
            <person name="Kono N."/>
            <person name="Nakamura H."/>
            <person name="Ohtoshi R."/>
            <person name="Tomita M."/>
            <person name="Numata K."/>
            <person name="Arakawa K."/>
        </authorList>
    </citation>
    <scope>NUCLEOTIDE SEQUENCE [LARGE SCALE GENOMIC DNA]</scope>
</reference>
<comment type="caution">
    <text evidence="1">The sequence shown here is derived from an EMBL/GenBank/DDBJ whole genome shotgun (WGS) entry which is preliminary data.</text>
</comment>
<gene>
    <name evidence="1" type="ORF">EVAR_2931_1</name>
</gene>
<sequence>MKYALANLAAAKNGRARIVRYHTLTKYECETASTAVIFCQFAYTRHVAPWTVRVDESPSSSAARERLQNIKTDKASHNVNTKSLTTVVLPLVAGRILFMFRRSRLSRPPRRLTRRGLISAMRERSSQLLRRPSRPV</sequence>